<evidence type="ECO:0000313" key="2">
    <source>
        <dbReference type="Ensembl" id="ENSSSCP00025016967.1"/>
    </source>
</evidence>
<proteinExistence type="predicted"/>
<evidence type="ECO:0000313" key="3">
    <source>
        <dbReference type="Proteomes" id="UP000694727"/>
    </source>
</evidence>
<accession>A0A8D0UNE0</accession>
<protein>
    <submittedName>
        <fullName evidence="2">Uncharacterized protein</fullName>
    </submittedName>
</protein>
<organism evidence="2 3">
    <name type="scientific">Sus scrofa</name>
    <name type="common">Pig</name>
    <dbReference type="NCBI Taxonomy" id="9823"/>
    <lineage>
        <taxon>Eukaryota</taxon>
        <taxon>Metazoa</taxon>
        <taxon>Chordata</taxon>
        <taxon>Craniata</taxon>
        <taxon>Vertebrata</taxon>
        <taxon>Euteleostomi</taxon>
        <taxon>Mammalia</taxon>
        <taxon>Eutheria</taxon>
        <taxon>Laurasiatheria</taxon>
        <taxon>Artiodactyla</taxon>
        <taxon>Suina</taxon>
        <taxon>Suidae</taxon>
        <taxon>Sus</taxon>
    </lineage>
</organism>
<dbReference type="AlphaFoldDB" id="A0A8D0UNE0"/>
<feature type="transmembrane region" description="Helical" evidence="1">
    <location>
        <begin position="50"/>
        <end position="70"/>
    </location>
</feature>
<keyword evidence="1" id="KW-0812">Transmembrane</keyword>
<name>A0A8D0UNE0_PIG</name>
<keyword evidence="1" id="KW-1133">Transmembrane helix</keyword>
<dbReference type="Ensembl" id="ENSSSCT00025039924.1">
    <property type="protein sequence ID" value="ENSSSCP00025016967.1"/>
    <property type="gene ID" value="ENSSSCG00025029407.1"/>
</dbReference>
<dbReference type="Proteomes" id="UP000694727">
    <property type="component" value="Unplaced"/>
</dbReference>
<reference evidence="2" key="1">
    <citation type="submission" date="2025-08" db="UniProtKB">
        <authorList>
            <consortium name="Ensembl"/>
        </authorList>
    </citation>
    <scope>IDENTIFICATION</scope>
</reference>
<feature type="transmembrane region" description="Helical" evidence="1">
    <location>
        <begin position="106"/>
        <end position="125"/>
    </location>
</feature>
<keyword evidence="1" id="KW-0472">Membrane</keyword>
<sequence>MPKIWIVRSYGSSMYRFLRYLQTVLHSGCTRLHSHQQCKREPFSPHPLQHLLFVDLLMMAILTGVRWYLMEVWMCISPIISDVEHFFMCFLAICISSLEKCLFRSFAHFSIGLIGFFTVELYKLLLYSRD</sequence>
<evidence type="ECO:0000256" key="1">
    <source>
        <dbReference type="SAM" id="Phobius"/>
    </source>
</evidence>